<dbReference type="EMBL" id="UINC01121515">
    <property type="protein sequence ID" value="SVC96738.1"/>
    <property type="molecule type" value="Genomic_DNA"/>
</dbReference>
<sequence>MNVVKELGDDDGGVVHGALLARLCDAVAGKDTEVMANVRQQVLRDMGPDQLVDAVGVSAMFHMMNRVANATGTPLDPIMLKAGPAIAASIGADTFISADDTPA</sequence>
<dbReference type="InterPro" id="IPR029032">
    <property type="entry name" value="AhpD-like"/>
</dbReference>
<proteinExistence type="predicted"/>
<name>A0A382RID3_9ZZZZ</name>
<organism evidence="1">
    <name type="scientific">marine metagenome</name>
    <dbReference type="NCBI Taxonomy" id="408172"/>
    <lineage>
        <taxon>unclassified sequences</taxon>
        <taxon>metagenomes</taxon>
        <taxon>ecological metagenomes</taxon>
    </lineage>
</organism>
<dbReference type="SUPFAM" id="SSF69118">
    <property type="entry name" value="AhpD-like"/>
    <property type="match status" value="1"/>
</dbReference>
<dbReference type="Gene3D" id="1.20.1290.10">
    <property type="entry name" value="AhpD-like"/>
    <property type="match status" value="1"/>
</dbReference>
<accession>A0A382RID3</accession>
<gene>
    <name evidence="1" type="ORF">METZ01_LOCUS349592</name>
</gene>
<dbReference type="AlphaFoldDB" id="A0A382RID3"/>
<evidence type="ECO:0000313" key="1">
    <source>
        <dbReference type="EMBL" id="SVC96738.1"/>
    </source>
</evidence>
<reference evidence="1" key="1">
    <citation type="submission" date="2018-05" db="EMBL/GenBank/DDBJ databases">
        <authorList>
            <person name="Lanie J.A."/>
            <person name="Ng W.-L."/>
            <person name="Kazmierczak K.M."/>
            <person name="Andrzejewski T.M."/>
            <person name="Davidsen T.M."/>
            <person name="Wayne K.J."/>
            <person name="Tettelin H."/>
            <person name="Glass J.I."/>
            <person name="Rusch D."/>
            <person name="Podicherti R."/>
            <person name="Tsui H.-C.T."/>
            <person name="Winkler M.E."/>
        </authorList>
    </citation>
    <scope>NUCLEOTIDE SEQUENCE</scope>
</reference>
<protein>
    <submittedName>
        <fullName evidence="1">Uncharacterized protein</fullName>
    </submittedName>
</protein>